<gene>
    <name evidence="2" type="ORF">H1R20_g6067</name>
</gene>
<sequence length="1075" mass="112743">MTPNPSTSNFSLALDSISEASGAGRPSYPNTPILGSPSIEPASPTRFYAHPPSSASSTASLSRPRELGLGHPGISRQFSGHYLQPPHSASAPQHRYNSEIILYSYAQLTGSVVLTPQLALDSINASSSSVIVPATLNQAQLNEMQRVREALLGAKRSVVGGGSMDINSSLLNRSPSGDNAYGASPSGSASAKAHGRSTSLSGALWGMLSPTGGSSPCQGTGSAPVQSNPDLHQQGATPHAAQSGLGLGLGLSGIPPSSVSSGHLPESKMSSSTFAASRSHRRNSGSISASANGYSNSNTHSRRSSIAGWILGGSSEYSQSTSTSSGLGGSLGGGGSGDVKEETPLPTFEVQPAMLGVDVVLGPGEERSYTYTVNLPDNLPPTFRGKGMRFSYELVVGLCRASSPSSGPFTPSSNANGTTGTVNVSKLMKVPIRVYNNVVVDRAPKPYNLLWPVDKRMDLAMPRMQAKVEEIEVGGGPLPSSSSQGSHGGTSAKDAIGGGPSDVKTRAKGKGKDKGGLVDLVRYTKKLLDALPSPPPESPPHSITEDAVEVPLPPSRTPSRSPPPSGIGGDADEPREAVDVPLPGSPTLSPSPSPPLSVPRQSPPSPMPSAQLTQDDGRSQVEVPKERERENGTPTTPHQNGHAKLSHAPNPLPVASTVSQDQGPSQLTQPTPAPQQTPPRPRVRRPTNLDLDFDRTENRAGDDNDGVLLGGGCREAVEILTRTQKKASYDVNKDGVKVAVLTFPKSSYRLGETISGVVEVNDRKGRARVVQLSAFLEAHESMPSSLLPPTANRLLKRKCAEHFSSSLLNTLRTTFSLDIPSDASPAFQTCVGTPRTMANAPGGATTFGGIEWKVRLCLLVAIASPDADAGTEGVLFKNLVRDGPRGEWGSGWKALEVACPLEKPKPPTMVKRKPRPGSLYLNSSEDFSVTSPGGSARSTSWTAFFASYLSPSGREYHDGDELAEDDDSGYGDNDSILSPYRRSSSTGKRSSGFLGSFIGSYANDSEDDYIGSRDADPGYDGIKPNLAGGVGKGVDFGNGEEGWKHVKLEMVECEVPVRVWPGNTAFRTMDVVFEV</sequence>
<accession>A0A9W8MGD8</accession>
<feature type="compositionally biased region" description="Polar residues" evidence="1">
    <location>
        <begin position="211"/>
        <end position="236"/>
    </location>
</feature>
<dbReference type="AlphaFoldDB" id="A0A9W8MGD8"/>
<feature type="compositionally biased region" description="Gly residues" evidence="1">
    <location>
        <begin position="326"/>
        <end position="337"/>
    </location>
</feature>
<dbReference type="PANTHER" id="PTHR12507">
    <property type="entry name" value="REDUCED GROWTH PHENOTYPE 1 RGP1, YEAST -RELATED"/>
    <property type="match status" value="1"/>
</dbReference>
<feature type="compositionally biased region" description="Pro residues" evidence="1">
    <location>
        <begin position="589"/>
        <end position="607"/>
    </location>
</feature>
<feature type="region of interest" description="Disordered" evidence="1">
    <location>
        <begin position="529"/>
        <end position="706"/>
    </location>
</feature>
<dbReference type="Pfam" id="PF08737">
    <property type="entry name" value="Rgp1"/>
    <property type="match status" value="2"/>
</dbReference>
<feature type="compositionally biased region" description="Basic and acidic residues" evidence="1">
    <location>
        <begin position="615"/>
        <end position="631"/>
    </location>
</feature>
<proteinExistence type="predicted"/>
<dbReference type="EMBL" id="JANBPK010000813">
    <property type="protein sequence ID" value="KAJ2931010.1"/>
    <property type="molecule type" value="Genomic_DNA"/>
</dbReference>
<feature type="compositionally biased region" description="Polar residues" evidence="1">
    <location>
        <begin position="284"/>
        <end position="299"/>
    </location>
</feature>
<feature type="compositionally biased region" description="Pro residues" evidence="1">
    <location>
        <begin position="551"/>
        <end position="565"/>
    </location>
</feature>
<feature type="region of interest" description="Disordered" evidence="1">
    <location>
        <begin position="21"/>
        <end position="91"/>
    </location>
</feature>
<feature type="non-terminal residue" evidence="2">
    <location>
        <position position="1075"/>
    </location>
</feature>
<feature type="compositionally biased region" description="Pro residues" evidence="1">
    <location>
        <begin position="671"/>
        <end position="680"/>
    </location>
</feature>
<feature type="compositionally biased region" description="Basic and acidic residues" evidence="1">
    <location>
        <begin position="692"/>
        <end position="702"/>
    </location>
</feature>
<comment type="caution">
    <text evidence="2">The sequence shown here is derived from an EMBL/GenBank/DDBJ whole genome shotgun (WGS) entry which is preliminary data.</text>
</comment>
<feature type="region of interest" description="Disordered" evidence="1">
    <location>
        <begin position="318"/>
        <end position="346"/>
    </location>
</feature>
<evidence type="ECO:0008006" key="4">
    <source>
        <dbReference type="Google" id="ProtNLM"/>
    </source>
</evidence>
<reference evidence="2" key="1">
    <citation type="submission" date="2022-06" db="EMBL/GenBank/DDBJ databases">
        <title>Genome Sequence of Candolleomyces eurysporus.</title>
        <authorList>
            <person name="Buettner E."/>
        </authorList>
    </citation>
    <scope>NUCLEOTIDE SEQUENCE</scope>
    <source>
        <strain evidence="2">VTCC 930004</strain>
    </source>
</reference>
<evidence type="ECO:0000313" key="2">
    <source>
        <dbReference type="EMBL" id="KAJ2931010.1"/>
    </source>
</evidence>
<protein>
    <recommendedName>
        <fullName evidence="4">Rgp1-domain-containing protein</fullName>
    </recommendedName>
</protein>
<feature type="region of interest" description="Disordered" evidence="1">
    <location>
        <begin position="473"/>
        <end position="516"/>
    </location>
</feature>
<name>A0A9W8MGD8_9AGAR</name>
<dbReference type="Proteomes" id="UP001140091">
    <property type="component" value="Unassembled WGS sequence"/>
</dbReference>
<feature type="region of interest" description="Disordered" evidence="1">
    <location>
        <begin position="202"/>
        <end position="300"/>
    </location>
</feature>
<dbReference type="OrthoDB" id="1918at2759"/>
<evidence type="ECO:0000256" key="1">
    <source>
        <dbReference type="SAM" id="MobiDB-lite"/>
    </source>
</evidence>
<organism evidence="2 3">
    <name type="scientific">Candolleomyces eurysporus</name>
    <dbReference type="NCBI Taxonomy" id="2828524"/>
    <lineage>
        <taxon>Eukaryota</taxon>
        <taxon>Fungi</taxon>
        <taxon>Dikarya</taxon>
        <taxon>Basidiomycota</taxon>
        <taxon>Agaricomycotina</taxon>
        <taxon>Agaricomycetes</taxon>
        <taxon>Agaricomycetidae</taxon>
        <taxon>Agaricales</taxon>
        <taxon>Agaricineae</taxon>
        <taxon>Psathyrellaceae</taxon>
        <taxon>Candolleomyces</taxon>
    </lineage>
</organism>
<feature type="compositionally biased region" description="Low complexity" evidence="1">
    <location>
        <begin position="252"/>
        <end position="262"/>
    </location>
</feature>
<dbReference type="InterPro" id="IPR014848">
    <property type="entry name" value="Rgp1"/>
</dbReference>
<evidence type="ECO:0000313" key="3">
    <source>
        <dbReference type="Proteomes" id="UP001140091"/>
    </source>
</evidence>
<feature type="compositionally biased region" description="Low complexity" evidence="1">
    <location>
        <begin position="478"/>
        <end position="491"/>
    </location>
</feature>
<feature type="compositionally biased region" description="Low complexity" evidence="1">
    <location>
        <begin position="49"/>
        <end position="62"/>
    </location>
</feature>
<keyword evidence="3" id="KW-1185">Reference proteome</keyword>
<feature type="region of interest" description="Disordered" evidence="1">
    <location>
        <begin position="956"/>
        <end position="989"/>
    </location>
</feature>